<organism evidence="2 3">
    <name type="scientific">Pseudomonas tremae</name>
    <dbReference type="NCBI Taxonomy" id="200454"/>
    <lineage>
        <taxon>Bacteria</taxon>
        <taxon>Pseudomonadati</taxon>
        <taxon>Pseudomonadota</taxon>
        <taxon>Gammaproteobacteria</taxon>
        <taxon>Pseudomonadales</taxon>
        <taxon>Pseudomonadaceae</taxon>
        <taxon>Pseudomonas</taxon>
    </lineage>
</organism>
<dbReference type="AlphaFoldDB" id="A0AA40TVB1"/>
<feature type="region of interest" description="Disordered" evidence="1">
    <location>
        <begin position="24"/>
        <end position="90"/>
    </location>
</feature>
<accession>A0AA40TVB1</accession>
<feature type="compositionally biased region" description="Polar residues" evidence="1">
    <location>
        <begin position="28"/>
        <end position="51"/>
    </location>
</feature>
<proteinExistence type="predicted"/>
<comment type="caution">
    <text evidence="2">The sequence shown here is derived from an EMBL/GenBank/DDBJ whole genome shotgun (WGS) entry which is preliminary data.</text>
</comment>
<reference evidence="2 3" key="1">
    <citation type="submission" date="2015-09" db="EMBL/GenBank/DDBJ databases">
        <title>Genome announcement of multiple Pseudomonas syringae strains.</title>
        <authorList>
            <person name="Thakur S."/>
            <person name="Wang P.W."/>
            <person name="Gong Y."/>
            <person name="Weir B.S."/>
            <person name="Guttman D.S."/>
        </authorList>
    </citation>
    <scope>NUCLEOTIDE SEQUENCE [LARGE SCALE GENOMIC DNA]</scope>
    <source>
        <strain evidence="2 3">ICMP9151</strain>
    </source>
</reference>
<feature type="compositionally biased region" description="Polar residues" evidence="1">
    <location>
        <begin position="61"/>
        <end position="89"/>
    </location>
</feature>
<gene>
    <name evidence="2" type="ORF">ALO43_04625</name>
</gene>
<evidence type="ECO:0000313" key="2">
    <source>
        <dbReference type="EMBL" id="KPZ02426.1"/>
    </source>
</evidence>
<evidence type="ECO:0000313" key="3">
    <source>
        <dbReference type="Proteomes" id="UP000050523"/>
    </source>
</evidence>
<name>A0AA40TVB1_9PSED</name>
<evidence type="ECO:0000256" key="1">
    <source>
        <dbReference type="SAM" id="MobiDB-lite"/>
    </source>
</evidence>
<dbReference type="Proteomes" id="UP000050523">
    <property type="component" value="Unassembled WGS sequence"/>
</dbReference>
<feature type="non-terminal residue" evidence="2">
    <location>
        <position position="130"/>
    </location>
</feature>
<dbReference type="EMBL" id="LJRO01000158">
    <property type="protein sequence ID" value="KPZ02426.1"/>
    <property type="molecule type" value="Genomic_DNA"/>
</dbReference>
<protein>
    <submittedName>
        <fullName evidence="2">Type III helper protein HopAK1</fullName>
    </submittedName>
</protein>
<sequence length="130" mass="13703">MRITNRSFLQAGQSPMNMITRNYYPVSGQPTQGINPQADNSPPPQVTSGNGSKLVDFAPPQQATGLQSSFNGLGSRAQTPATNAASGATENPVELLLNKLVEAIRTILKDLFSRSQGHQQDGSTPAPAPS</sequence>